<dbReference type="GO" id="GO:0005737">
    <property type="term" value="C:cytoplasm"/>
    <property type="evidence" value="ECO:0007669"/>
    <property type="project" value="TreeGrafter"/>
</dbReference>
<evidence type="ECO:0000313" key="9">
    <source>
        <dbReference type="EMBL" id="PAV76335.1"/>
    </source>
</evidence>
<keyword evidence="3 7" id="KW-0479">Metal-binding</keyword>
<dbReference type="GO" id="GO:0006082">
    <property type="term" value="P:organic acid metabolic process"/>
    <property type="evidence" value="ECO:0007669"/>
    <property type="project" value="TreeGrafter"/>
</dbReference>
<reference evidence="9 10" key="1">
    <citation type="journal article" date="2017" name="Curr. Biol.">
        <title>Genome architecture and evolution of a unichromosomal asexual nematode.</title>
        <authorList>
            <person name="Fradin H."/>
            <person name="Zegar C."/>
            <person name="Gutwein M."/>
            <person name="Lucas J."/>
            <person name="Kovtun M."/>
            <person name="Corcoran D."/>
            <person name="Baugh L.R."/>
            <person name="Kiontke K."/>
            <person name="Gunsalus K."/>
            <person name="Fitch D.H."/>
            <person name="Piano F."/>
        </authorList>
    </citation>
    <scope>NUCLEOTIDE SEQUENCE [LARGE SCALE GENOMIC DNA]</scope>
    <source>
        <strain evidence="9">PF1309</strain>
    </source>
</reference>
<dbReference type="CDD" id="cd20617">
    <property type="entry name" value="CYP1_2-like"/>
    <property type="match status" value="1"/>
</dbReference>
<dbReference type="InterPro" id="IPR017972">
    <property type="entry name" value="Cyt_P450_CS"/>
</dbReference>
<dbReference type="Pfam" id="PF00067">
    <property type="entry name" value="p450"/>
    <property type="match status" value="1"/>
</dbReference>
<dbReference type="PANTHER" id="PTHR24300">
    <property type="entry name" value="CYTOCHROME P450 508A4-RELATED"/>
    <property type="match status" value="1"/>
</dbReference>
<proteinExistence type="inferred from homology"/>
<dbReference type="InterPro" id="IPR050182">
    <property type="entry name" value="Cytochrome_P450_fam2"/>
</dbReference>
<dbReference type="AlphaFoldDB" id="A0A2A2KQW5"/>
<dbReference type="PRINTS" id="PR00385">
    <property type="entry name" value="P450"/>
</dbReference>
<keyword evidence="7 8" id="KW-0349">Heme</keyword>
<evidence type="ECO:0000256" key="2">
    <source>
        <dbReference type="ARBA" id="ARBA00010617"/>
    </source>
</evidence>
<dbReference type="OrthoDB" id="2789670at2759"/>
<sequence>MILLTIFLGIILYFVAKRLFEIRHYPPGPAPLPFIGNTLQLGYWVNKTGSLLNALKHFKEVYGPIFTLHMGPAPVVMICDYDLAIEAMVKNGNNFQDRWENPTFSSLRNYKGLATSSGDYSVEQRRFALHTLRNLGVSRNIMEKRILEEWHIRFGNYDANKVFKIPEEFDLFTGSVIYRLLFSVRFTDEDEKLFTDLKAQLSTRKLSFLDAITPVWALKIPYFRNRVQGVLKPLFSIKDFIEEQLKERIDAVNDGTHIISDEPDDFVDAFLVEMKKREKDQHPSSFTMETLICDTFDLFHAGQDTTSTTLSWAVCFLLNHPEVEEKIRKELLEVTNGNQDLSQADRQKTPYFNAALNEIQRLSSIITTNLTRYTSEDVEISGVLIRKGIPCTAQLSMILSDERYFPEPEKFNPDRFMGENKPENQMVAFGLGKRACLGESLARAELYLILGNLIQRYKFEAVDKTPRMEQQNPASPLRKSNNFQIRLIPVDQ</sequence>
<dbReference type="InterPro" id="IPR001128">
    <property type="entry name" value="Cyt_P450"/>
</dbReference>
<gene>
    <name evidence="9" type="ORF">WR25_24004</name>
</gene>
<dbReference type="SUPFAM" id="SSF48264">
    <property type="entry name" value="Cytochrome P450"/>
    <property type="match status" value="1"/>
</dbReference>
<keyword evidence="10" id="KW-1185">Reference proteome</keyword>
<dbReference type="PRINTS" id="PR00463">
    <property type="entry name" value="EP450I"/>
</dbReference>
<evidence type="ECO:0000256" key="6">
    <source>
        <dbReference type="ARBA" id="ARBA00023033"/>
    </source>
</evidence>
<name>A0A2A2KQW5_9BILA</name>
<comment type="caution">
    <text evidence="9">The sequence shown here is derived from an EMBL/GenBank/DDBJ whole genome shotgun (WGS) entry which is preliminary data.</text>
</comment>
<dbReference type="PROSITE" id="PS00086">
    <property type="entry name" value="CYTOCHROME_P450"/>
    <property type="match status" value="1"/>
</dbReference>
<accession>A0A2A2KQW5</accession>
<keyword evidence="5 7" id="KW-0408">Iron</keyword>
<dbReference type="Proteomes" id="UP000218231">
    <property type="component" value="Unassembled WGS sequence"/>
</dbReference>
<protein>
    <recommendedName>
        <fullName evidence="11">Cytochrome P450</fullName>
    </recommendedName>
</protein>
<evidence type="ECO:0000313" key="10">
    <source>
        <dbReference type="Proteomes" id="UP000218231"/>
    </source>
</evidence>
<organism evidence="9 10">
    <name type="scientific">Diploscapter pachys</name>
    <dbReference type="NCBI Taxonomy" id="2018661"/>
    <lineage>
        <taxon>Eukaryota</taxon>
        <taxon>Metazoa</taxon>
        <taxon>Ecdysozoa</taxon>
        <taxon>Nematoda</taxon>
        <taxon>Chromadorea</taxon>
        <taxon>Rhabditida</taxon>
        <taxon>Rhabditina</taxon>
        <taxon>Rhabditomorpha</taxon>
        <taxon>Rhabditoidea</taxon>
        <taxon>Rhabditidae</taxon>
        <taxon>Diploscapter</taxon>
    </lineage>
</organism>
<evidence type="ECO:0000256" key="3">
    <source>
        <dbReference type="ARBA" id="ARBA00022723"/>
    </source>
</evidence>
<dbReference type="FunFam" id="1.10.630.10:FF:000036">
    <property type="entry name" value="CYtochrome P450 family"/>
    <property type="match status" value="1"/>
</dbReference>
<dbReference type="GO" id="GO:0020037">
    <property type="term" value="F:heme binding"/>
    <property type="evidence" value="ECO:0007669"/>
    <property type="project" value="InterPro"/>
</dbReference>
<evidence type="ECO:0000256" key="1">
    <source>
        <dbReference type="ARBA" id="ARBA00001971"/>
    </source>
</evidence>
<dbReference type="STRING" id="2018661.A0A2A2KQW5"/>
<keyword evidence="6 8" id="KW-0503">Monooxygenase</keyword>
<dbReference type="InterPro" id="IPR036396">
    <property type="entry name" value="Cyt_P450_sf"/>
</dbReference>
<dbReference type="PANTHER" id="PTHR24300:SF375">
    <property type="entry name" value="CYTOCHROME P450 FAMILY"/>
    <property type="match status" value="1"/>
</dbReference>
<dbReference type="EMBL" id="LIAE01007907">
    <property type="protein sequence ID" value="PAV76335.1"/>
    <property type="molecule type" value="Genomic_DNA"/>
</dbReference>
<evidence type="ECO:0000256" key="5">
    <source>
        <dbReference type="ARBA" id="ARBA00023004"/>
    </source>
</evidence>
<evidence type="ECO:0008006" key="11">
    <source>
        <dbReference type="Google" id="ProtNLM"/>
    </source>
</evidence>
<feature type="binding site" description="axial binding residue" evidence="7">
    <location>
        <position position="436"/>
    </location>
    <ligand>
        <name>heme</name>
        <dbReference type="ChEBI" id="CHEBI:30413"/>
    </ligand>
    <ligandPart>
        <name>Fe</name>
        <dbReference type="ChEBI" id="CHEBI:18248"/>
    </ligandPart>
</feature>
<evidence type="ECO:0000256" key="7">
    <source>
        <dbReference type="PIRSR" id="PIRSR602401-1"/>
    </source>
</evidence>
<comment type="similarity">
    <text evidence="2 8">Belongs to the cytochrome P450 family.</text>
</comment>
<comment type="cofactor">
    <cofactor evidence="1 7">
        <name>heme</name>
        <dbReference type="ChEBI" id="CHEBI:30413"/>
    </cofactor>
</comment>
<dbReference type="GO" id="GO:0005506">
    <property type="term" value="F:iron ion binding"/>
    <property type="evidence" value="ECO:0007669"/>
    <property type="project" value="InterPro"/>
</dbReference>
<dbReference type="InterPro" id="IPR002401">
    <property type="entry name" value="Cyt_P450_E_grp-I"/>
</dbReference>
<evidence type="ECO:0000256" key="4">
    <source>
        <dbReference type="ARBA" id="ARBA00023002"/>
    </source>
</evidence>
<dbReference type="Gene3D" id="1.10.630.10">
    <property type="entry name" value="Cytochrome P450"/>
    <property type="match status" value="1"/>
</dbReference>
<dbReference type="GO" id="GO:0016712">
    <property type="term" value="F:oxidoreductase activity, acting on paired donors, with incorporation or reduction of molecular oxygen, reduced flavin or flavoprotein as one donor, and incorporation of one atom of oxygen"/>
    <property type="evidence" value="ECO:0007669"/>
    <property type="project" value="TreeGrafter"/>
</dbReference>
<keyword evidence="4 8" id="KW-0560">Oxidoreductase</keyword>
<evidence type="ECO:0000256" key="8">
    <source>
        <dbReference type="RuleBase" id="RU000461"/>
    </source>
</evidence>
<dbReference type="GO" id="GO:0006805">
    <property type="term" value="P:xenobiotic metabolic process"/>
    <property type="evidence" value="ECO:0007669"/>
    <property type="project" value="TreeGrafter"/>
</dbReference>